<dbReference type="EMBL" id="BDDX01000016">
    <property type="protein sequence ID" value="GAT91223.1"/>
    <property type="molecule type" value="Genomic_DNA"/>
</dbReference>
<dbReference type="HAMAP" id="MF_00844_B">
    <property type="entry name" value="RqcH_B"/>
    <property type="match status" value="1"/>
</dbReference>
<dbReference type="InterPro" id="IPR043682">
    <property type="entry name" value="RqcH_bacterial"/>
</dbReference>
<dbReference type="Gene3D" id="3.40.970.40">
    <property type="entry name" value="fibrinogen binding protein from staphylococcus aureus domain like"/>
    <property type="match status" value="1"/>
</dbReference>
<dbReference type="Proteomes" id="UP000186588">
    <property type="component" value="Unassembled WGS sequence"/>
</dbReference>
<dbReference type="Pfam" id="PF05833">
    <property type="entry name" value="NFACT_N"/>
    <property type="match status" value="1"/>
</dbReference>
<organism evidence="7 8">
    <name type="scientific">Apilactobacillus kunkeei</name>
    <dbReference type="NCBI Taxonomy" id="148814"/>
    <lineage>
        <taxon>Bacteria</taxon>
        <taxon>Bacillati</taxon>
        <taxon>Bacillota</taxon>
        <taxon>Bacilli</taxon>
        <taxon>Lactobacillales</taxon>
        <taxon>Lactobacillaceae</taxon>
        <taxon>Apilactobacillus</taxon>
    </lineage>
</organism>
<evidence type="ECO:0000256" key="2">
    <source>
        <dbReference type="ARBA" id="ARBA00022730"/>
    </source>
</evidence>
<dbReference type="Pfam" id="PF05670">
    <property type="entry name" value="NFACT-R_1"/>
    <property type="match status" value="1"/>
</dbReference>
<feature type="domain" description="NFACT RNA-binding" evidence="6">
    <location>
        <begin position="451"/>
        <end position="540"/>
    </location>
</feature>
<comment type="subunit">
    <text evidence="5">Associates with stalled 50S ribosomal subunits. Binds to RqcP.</text>
</comment>
<keyword evidence="2 5" id="KW-0699">rRNA-binding</keyword>
<dbReference type="InterPro" id="IPR008532">
    <property type="entry name" value="NFACT_RNA-bd"/>
</dbReference>
<dbReference type="GO" id="GO:0072344">
    <property type="term" value="P:rescue of stalled ribosome"/>
    <property type="evidence" value="ECO:0007669"/>
    <property type="project" value="UniProtKB-UniRule"/>
</dbReference>
<dbReference type="PANTHER" id="PTHR15239:SF6">
    <property type="entry name" value="RIBOSOME QUALITY CONTROL COMPLEX SUBUNIT NEMF"/>
    <property type="match status" value="1"/>
</dbReference>
<dbReference type="GO" id="GO:0043023">
    <property type="term" value="F:ribosomal large subunit binding"/>
    <property type="evidence" value="ECO:0007669"/>
    <property type="project" value="UniProtKB-UniRule"/>
</dbReference>
<evidence type="ECO:0000256" key="5">
    <source>
        <dbReference type="HAMAP-Rule" id="MF_00844"/>
    </source>
</evidence>
<sequence>MSFDGSFTHAMTGELNQLVSGGRVSKINQPYDNEIVLTVRSNHENYPILISANPNYARVQVSKIPYVNPHTPTTFTMTLRKHLSGSVLKKVSQIDNDRVMIFHFTTRNEIGDLKEMRLVVEIMARHSNIILVDTQDDMRIIDAIKRIGADKNRYRTILPGDTYITPPNQDMVNPFDENVDYQQIEDLTKEFPNQEVLSAELRKRIQGLGKDTSLYLAQAMHEDGTVKDKFDKFFNHFNNPIPTMIEHGKSNSFNVYPFEDNNIQYDTLSELLDNYYETKARLDRVREQGGQLIKVARSELKKNKNKKKKLEKTLDNTKYADEYRIKGEILTTYLYKIQKGMTKISLPNFYDNGNEIDISISNQLTPSENAQKYFKRYQKEKNAVSFVTEQLKKTNDEIDYFENILSQIEIANPSDLDDIKVELKNEGYLKHHNNRNTKNKNKNTKISKPEEFITDKGIHILVGKNNLQNDKLTMKDADKRDTWLHTQKIHGSHVIIKDFNPDDDTIETAAMLAAYFSKARDSATVPVDYVQVKKIRKPNGSKPGFVIYEGQKTIFVTPSKEFVDQLRENK</sequence>
<feature type="coiled-coil region" evidence="5">
    <location>
        <begin position="268"/>
        <end position="320"/>
    </location>
</feature>
<gene>
    <name evidence="5" type="primary">rqcH</name>
    <name evidence="7" type="ORF">FF306_01344</name>
</gene>
<dbReference type="FunFam" id="2.30.310.10:FF:000004">
    <property type="entry name" value="Fibronectin-binding protein A"/>
    <property type="match status" value="1"/>
</dbReference>
<reference evidence="7 8" key="1">
    <citation type="journal article" date="2016" name="Syst. Appl. Microbiol.">
        <title>Genomic characterization of a fructophilic bee symbiont Lactobacillus kunkeei reveals its niche-specific adaptation.</title>
        <authorList>
            <person name="Maeno S."/>
            <person name="Tanizawa Y."/>
            <person name="Kanesaki Y."/>
            <person name="Kubota E."/>
            <person name="Kumar H."/>
            <person name="Dicks L."/>
            <person name="Salminen S."/>
            <person name="Nakagawa J."/>
            <person name="Arita M."/>
            <person name="Endo A."/>
        </authorList>
    </citation>
    <scope>NUCLEOTIDE SEQUENCE [LARGE SCALE GENOMIC DNA]</scope>
    <source>
        <strain evidence="7 8">FF30-6</strain>
    </source>
</reference>
<comment type="similarity">
    <text evidence="5">Belongs to the NEMF family.</text>
</comment>
<dbReference type="AlphaFoldDB" id="A0A1L8CJ37"/>
<evidence type="ECO:0000259" key="6">
    <source>
        <dbReference type="Pfam" id="PF05670"/>
    </source>
</evidence>
<comment type="function">
    <text evidence="5">Key component of the ribosome quality control system (RQC), a ribosome-associated complex that mediates the extraction of incompletely synthesized nascent chains from stalled ribosomes and their subsequent degradation. RqcH recruits Ala-charged tRNA, and with RqcP directs the elongation of stalled nascent chains on 50S ribosomal subunits, leading to non-templated C-terminal alanine extensions (Ala tail). The Ala tail promotes nascent chain degradation. May add between 1 and at least 8 Ala residues. Binds to stalled 50S ribosomal subunits.</text>
</comment>
<accession>A0A1L8CJ37</accession>
<dbReference type="Gene3D" id="2.30.310.10">
    <property type="entry name" value="ibrinogen binding protein from staphylococcus aureus domain"/>
    <property type="match status" value="1"/>
</dbReference>
<dbReference type="PANTHER" id="PTHR15239">
    <property type="entry name" value="NUCLEAR EXPORT MEDIATOR FACTOR NEMF"/>
    <property type="match status" value="1"/>
</dbReference>
<evidence type="ECO:0000256" key="1">
    <source>
        <dbReference type="ARBA" id="ARBA00022555"/>
    </source>
</evidence>
<evidence type="ECO:0000313" key="7">
    <source>
        <dbReference type="EMBL" id="GAT91223.1"/>
    </source>
</evidence>
<dbReference type="GO" id="GO:0000049">
    <property type="term" value="F:tRNA binding"/>
    <property type="evidence" value="ECO:0007669"/>
    <property type="project" value="UniProtKB-UniRule"/>
</dbReference>
<dbReference type="InterPro" id="IPR051608">
    <property type="entry name" value="RQC_Subunit_NEMF"/>
</dbReference>
<proteinExistence type="inferred from homology"/>
<evidence type="ECO:0000256" key="3">
    <source>
        <dbReference type="ARBA" id="ARBA00022884"/>
    </source>
</evidence>
<dbReference type="GO" id="GO:0019843">
    <property type="term" value="F:rRNA binding"/>
    <property type="evidence" value="ECO:0007669"/>
    <property type="project" value="UniProtKB-UniRule"/>
</dbReference>
<protein>
    <recommendedName>
        <fullName evidence="5">Rqc2 homolog RqcH</fullName>
        <shortName evidence="5">RqcH</shortName>
    </recommendedName>
</protein>
<comment type="caution">
    <text evidence="7">The sequence shown here is derived from an EMBL/GenBank/DDBJ whole genome shotgun (WGS) entry which is preliminary data.</text>
</comment>
<keyword evidence="3 5" id="KW-0694">RNA-binding</keyword>
<keyword evidence="5" id="KW-0175">Coiled coil</keyword>
<keyword evidence="4 5" id="KW-0648">Protein biosynthesis</keyword>
<evidence type="ECO:0000313" key="8">
    <source>
        <dbReference type="Proteomes" id="UP000186588"/>
    </source>
</evidence>
<dbReference type="RefSeq" id="WP_094751160.1">
    <property type="nucleotide sequence ID" value="NZ_BDDX01000016.1"/>
</dbReference>
<name>A0A1L8CJ37_9LACO</name>
<evidence type="ECO:0000256" key="4">
    <source>
        <dbReference type="ARBA" id="ARBA00022917"/>
    </source>
</evidence>
<keyword evidence="1 5" id="KW-0820">tRNA-binding</keyword>
<dbReference type="GO" id="GO:1990112">
    <property type="term" value="C:RQC complex"/>
    <property type="evidence" value="ECO:0007669"/>
    <property type="project" value="TreeGrafter"/>
</dbReference>